<comment type="caution">
    <text evidence="2">The sequence shown here is derived from an EMBL/GenBank/DDBJ whole genome shotgun (WGS) entry which is preliminary data.</text>
</comment>
<evidence type="ECO:0000256" key="1">
    <source>
        <dbReference type="SAM" id="Phobius"/>
    </source>
</evidence>
<dbReference type="EMBL" id="JBHRTR010000032">
    <property type="protein sequence ID" value="MFC3229484.1"/>
    <property type="molecule type" value="Genomic_DNA"/>
</dbReference>
<gene>
    <name evidence="2" type="ORF">ACFOGJ_19710</name>
</gene>
<evidence type="ECO:0000313" key="2">
    <source>
        <dbReference type="EMBL" id="MFC3229484.1"/>
    </source>
</evidence>
<reference evidence="3" key="1">
    <citation type="journal article" date="2019" name="Int. J. Syst. Evol. Microbiol.">
        <title>The Global Catalogue of Microorganisms (GCM) 10K type strain sequencing project: providing services to taxonomists for standard genome sequencing and annotation.</title>
        <authorList>
            <consortium name="The Broad Institute Genomics Platform"/>
            <consortium name="The Broad Institute Genome Sequencing Center for Infectious Disease"/>
            <person name="Wu L."/>
            <person name="Ma J."/>
        </authorList>
    </citation>
    <scope>NUCLEOTIDE SEQUENCE [LARGE SCALE GENOMIC DNA]</scope>
    <source>
        <strain evidence="3">KCTC 42964</strain>
    </source>
</reference>
<feature type="transmembrane region" description="Helical" evidence="1">
    <location>
        <begin position="20"/>
        <end position="40"/>
    </location>
</feature>
<keyword evidence="1" id="KW-0812">Transmembrane</keyword>
<keyword evidence="1" id="KW-1133">Transmembrane helix</keyword>
<evidence type="ECO:0008006" key="4">
    <source>
        <dbReference type="Google" id="ProtNLM"/>
    </source>
</evidence>
<organism evidence="2 3">
    <name type="scientific">Marinibaculum pumilum</name>
    <dbReference type="NCBI Taxonomy" id="1766165"/>
    <lineage>
        <taxon>Bacteria</taxon>
        <taxon>Pseudomonadati</taxon>
        <taxon>Pseudomonadota</taxon>
        <taxon>Alphaproteobacteria</taxon>
        <taxon>Rhodospirillales</taxon>
        <taxon>Rhodospirillaceae</taxon>
        <taxon>Marinibaculum</taxon>
    </lineage>
</organism>
<evidence type="ECO:0000313" key="3">
    <source>
        <dbReference type="Proteomes" id="UP001595528"/>
    </source>
</evidence>
<name>A0ABV7L4L6_9PROT</name>
<dbReference type="RefSeq" id="WP_379903740.1">
    <property type="nucleotide sequence ID" value="NZ_JBHRTR010000032.1"/>
</dbReference>
<sequence>MDPVWTYLQALWQQSPPETLALFADVLLTAIVLVAVVVICSRLLSRQRRLEEAATASQKEIVERLETVTVLLEQKLTDAAEKLNRDIAVIAEDAREARRIGRSLPGQLERIQAGLTAAQDELLNQSVAKYQANEAIRTALTGKPAAAAEQKRSGKGGS</sequence>
<proteinExistence type="predicted"/>
<keyword evidence="1" id="KW-0472">Membrane</keyword>
<protein>
    <recommendedName>
        <fullName evidence="4">DUF2802 domain-containing protein</fullName>
    </recommendedName>
</protein>
<dbReference type="Proteomes" id="UP001595528">
    <property type="component" value="Unassembled WGS sequence"/>
</dbReference>
<accession>A0ABV7L4L6</accession>
<keyword evidence="3" id="KW-1185">Reference proteome</keyword>